<keyword evidence="3" id="KW-0813">Transport</keyword>
<feature type="transmembrane region" description="Helical" evidence="8">
    <location>
        <begin position="12"/>
        <end position="37"/>
    </location>
</feature>
<dbReference type="InterPro" id="IPR052017">
    <property type="entry name" value="TSUP"/>
</dbReference>
<dbReference type="EMBL" id="CADCVG010000111">
    <property type="protein sequence ID" value="CAA9462437.1"/>
    <property type="molecule type" value="Genomic_DNA"/>
</dbReference>
<feature type="transmembrane region" description="Helical" evidence="8">
    <location>
        <begin position="78"/>
        <end position="97"/>
    </location>
</feature>
<feature type="transmembrane region" description="Helical" evidence="8">
    <location>
        <begin position="234"/>
        <end position="253"/>
    </location>
</feature>
<feature type="transmembrane region" description="Helical" evidence="8">
    <location>
        <begin position="200"/>
        <end position="222"/>
    </location>
</feature>
<dbReference type="InterPro" id="IPR002781">
    <property type="entry name" value="TM_pro_TauE-like"/>
</dbReference>
<protein>
    <recommendedName>
        <fullName evidence="8">Probable membrane transporter protein</fullName>
    </recommendedName>
</protein>
<evidence type="ECO:0000256" key="8">
    <source>
        <dbReference type="RuleBase" id="RU363041"/>
    </source>
</evidence>
<evidence type="ECO:0000256" key="2">
    <source>
        <dbReference type="ARBA" id="ARBA00009142"/>
    </source>
</evidence>
<dbReference type="Pfam" id="PF01925">
    <property type="entry name" value="TauE"/>
    <property type="match status" value="1"/>
</dbReference>
<dbReference type="AlphaFoldDB" id="A0A6J4R4D6"/>
<sequence>MVEWGVPLLDAALLVALLAAFFAGFASGLTGFAFALISVPLFLLVYDPSTVVALIGVLAVFINIVVVRDSYREADWRAVLALLPAALLGLFVGVEILAAVDPDYIRLGVGIVVVASVVFLVRETSLPGAEGRLGPVVAGFSSGALSTSAGLAGPPIALLFASRKLPKNRFRGSSAAYFLIIGVAGLPVLVHSGIVNGENALLAITLVPASLLGKIVGTSLLARLSEETFRRVTLTIVVLTGVLGVATAVRALFW</sequence>
<keyword evidence="6 8" id="KW-1133">Transmembrane helix</keyword>
<keyword evidence="7 8" id="KW-0472">Membrane</keyword>
<keyword evidence="5 8" id="KW-0812">Transmembrane</keyword>
<evidence type="ECO:0000256" key="1">
    <source>
        <dbReference type="ARBA" id="ARBA00004651"/>
    </source>
</evidence>
<organism evidence="9">
    <name type="scientific">uncultured Rubrobacteraceae bacterium</name>
    <dbReference type="NCBI Taxonomy" id="349277"/>
    <lineage>
        <taxon>Bacteria</taxon>
        <taxon>Bacillati</taxon>
        <taxon>Actinomycetota</taxon>
        <taxon>Rubrobacteria</taxon>
        <taxon>Rubrobacterales</taxon>
        <taxon>Rubrobacteraceae</taxon>
        <taxon>environmental samples</taxon>
    </lineage>
</organism>
<evidence type="ECO:0000256" key="3">
    <source>
        <dbReference type="ARBA" id="ARBA00022448"/>
    </source>
</evidence>
<comment type="similarity">
    <text evidence="2 8">Belongs to the 4-toluene sulfonate uptake permease (TSUP) (TC 2.A.102) family.</text>
</comment>
<evidence type="ECO:0000256" key="7">
    <source>
        <dbReference type="ARBA" id="ARBA00023136"/>
    </source>
</evidence>
<evidence type="ECO:0000313" key="9">
    <source>
        <dbReference type="EMBL" id="CAA9462437.1"/>
    </source>
</evidence>
<dbReference type="PANTHER" id="PTHR30269">
    <property type="entry name" value="TRANSMEMBRANE PROTEIN YFCA"/>
    <property type="match status" value="1"/>
</dbReference>
<dbReference type="GO" id="GO:0005886">
    <property type="term" value="C:plasma membrane"/>
    <property type="evidence" value="ECO:0007669"/>
    <property type="project" value="UniProtKB-SubCell"/>
</dbReference>
<dbReference type="PANTHER" id="PTHR30269:SF37">
    <property type="entry name" value="MEMBRANE TRANSPORTER PROTEIN"/>
    <property type="match status" value="1"/>
</dbReference>
<evidence type="ECO:0000256" key="5">
    <source>
        <dbReference type="ARBA" id="ARBA00022692"/>
    </source>
</evidence>
<reference evidence="9" key="1">
    <citation type="submission" date="2020-02" db="EMBL/GenBank/DDBJ databases">
        <authorList>
            <person name="Meier V. D."/>
        </authorList>
    </citation>
    <scope>NUCLEOTIDE SEQUENCE</scope>
    <source>
        <strain evidence="9">AVDCRST_MAG14</strain>
    </source>
</reference>
<name>A0A6J4R4D6_9ACTN</name>
<keyword evidence="4 8" id="KW-1003">Cell membrane</keyword>
<feature type="transmembrane region" description="Helical" evidence="8">
    <location>
        <begin position="104"/>
        <end position="122"/>
    </location>
</feature>
<feature type="transmembrane region" description="Helical" evidence="8">
    <location>
        <begin position="174"/>
        <end position="194"/>
    </location>
</feature>
<accession>A0A6J4R4D6</accession>
<comment type="subcellular location">
    <subcellularLocation>
        <location evidence="1 8">Cell membrane</location>
        <topology evidence="1 8">Multi-pass membrane protein</topology>
    </subcellularLocation>
</comment>
<proteinExistence type="inferred from homology"/>
<evidence type="ECO:0000256" key="6">
    <source>
        <dbReference type="ARBA" id="ARBA00022989"/>
    </source>
</evidence>
<evidence type="ECO:0000256" key="4">
    <source>
        <dbReference type="ARBA" id="ARBA00022475"/>
    </source>
</evidence>
<feature type="transmembrane region" description="Helical" evidence="8">
    <location>
        <begin position="44"/>
        <end position="66"/>
    </location>
</feature>
<gene>
    <name evidence="9" type="ORF">AVDCRST_MAG14-2683</name>
</gene>